<evidence type="ECO:0000256" key="3">
    <source>
        <dbReference type="ARBA" id="ARBA00022525"/>
    </source>
</evidence>
<evidence type="ECO:0000259" key="13">
    <source>
        <dbReference type="SMART" id="SM00656"/>
    </source>
</evidence>
<dbReference type="GO" id="GO:0000272">
    <property type="term" value="P:polysaccharide catabolic process"/>
    <property type="evidence" value="ECO:0007669"/>
    <property type="project" value="UniProtKB-KW"/>
</dbReference>
<keyword evidence="5" id="KW-1015">Disulfide bond</keyword>
<evidence type="ECO:0000256" key="9">
    <source>
        <dbReference type="ARBA" id="ARBA00037631"/>
    </source>
</evidence>
<evidence type="ECO:0000256" key="7">
    <source>
        <dbReference type="ARBA" id="ARBA00023239"/>
    </source>
</evidence>
<dbReference type="FunFam" id="2.160.20.10:FF:000003">
    <property type="entry name" value="Pectin lyase F"/>
    <property type="match status" value="1"/>
</dbReference>
<dbReference type="PANTHER" id="PTHR31683:SF67">
    <property type="entry name" value="PECTIN LYASE F-RELATED"/>
    <property type="match status" value="1"/>
</dbReference>
<protein>
    <recommendedName>
        <fullName evidence="10">pectin lyase</fullName>
        <ecNumber evidence="10">4.2.2.10</ecNumber>
    </recommendedName>
</protein>
<dbReference type="EMBL" id="LN483166">
    <property type="protein sequence ID" value="CED84412.1"/>
    <property type="molecule type" value="Genomic_DNA"/>
</dbReference>
<accession>A0A0F7SQC0</accession>
<evidence type="ECO:0000256" key="10">
    <source>
        <dbReference type="ARBA" id="ARBA00039082"/>
    </source>
</evidence>
<comment type="similarity">
    <text evidence="2 11">Belongs to the polysaccharide lyase 1 family.</text>
</comment>
<dbReference type="EC" id="4.2.2.10" evidence="10"/>
<reference evidence="14" key="1">
    <citation type="submission" date="2014-08" db="EMBL/GenBank/DDBJ databases">
        <authorList>
            <person name="Sharma Rahul"/>
            <person name="Thines Marco"/>
        </authorList>
    </citation>
    <scope>NUCLEOTIDE SEQUENCE</scope>
</reference>
<dbReference type="InterPro" id="IPR045032">
    <property type="entry name" value="PEL"/>
</dbReference>
<keyword evidence="4 12" id="KW-0732">Signal</keyword>
<dbReference type="GO" id="GO:0047490">
    <property type="term" value="F:pectin lyase activity"/>
    <property type="evidence" value="ECO:0007669"/>
    <property type="project" value="UniProtKB-EC"/>
</dbReference>
<sequence>MIFSTVSVLTSLISATTVLAGPARMDNIQARAVTGVTGSAPGFATGTTGGGSAAPAYPSSRDQLVQWLQDSTPRVILINSEQNFIGTEGTTTAKGCRPDSNTCPGAGGQDAINLANWCTNGNAGPGVTTVDVTYDNAALNPIKVGSNKSLVGVGANASFKGKGLRLAGAQNVIIQNVHIHTLNPQYIWGGDGITLDGSDNVWVDHVKVSLVGRQMFVAGVGANKRVALTNSELDGRTSWSATCNGKHYWAIYTTGSNDRITMSGNYIHETSGRGPKVGGQGDTVLHVVNNYWSNVVGHAFDVETGGRTVIEGNVFENVQTPALNAGSSFVATSSNGASCSSYLGRVCQANTLTGSGSIAGTSTSAFAAFSGFSVAPATSASSVKANVLANAGVGKI</sequence>
<organism evidence="14">
    <name type="scientific">Phaffia rhodozyma</name>
    <name type="common">Yeast</name>
    <name type="synonym">Xanthophyllomyces dendrorhous</name>
    <dbReference type="NCBI Taxonomy" id="264483"/>
    <lineage>
        <taxon>Eukaryota</taxon>
        <taxon>Fungi</taxon>
        <taxon>Dikarya</taxon>
        <taxon>Basidiomycota</taxon>
        <taxon>Agaricomycotina</taxon>
        <taxon>Tremellomycetes</taxon>
        <taxon>Cystofilobasidiales</taxon>
        <taxon>Mrakiaceae</taxon>
        <taxon>Phaffia</taxon>
    </lineage>
</organism>
<dbReference type="Pfam" id="PF00544">
    <property type="entry name" value="Pectate_lyase_4"/>
    <property type="match status" value="2"/>
</dbReference>
<dbReference type="InterPro" id="IPR012334">
    <property type="entry name" value="Pectin_lyas_fold"/>
</dbReference>
<feature type="signal peptide" evidence="12">
    <location>
        <begin position="1"/>
        <end position="20"/>
    </location>
</feature>
<comment type="function">
    <text evidence="9">Pectinolytic enzymes consist of four classes of enzymes: pectin lyase, polygalacturonase, pectin methylesterase and rhamnogalacturonase. Among pectinolytic enzymes, pectin lyase is the most important in depolymerization of pectin, since it cleaves internal glycosidic bonds of highly methylated pectins.</text>
</comment>
<dbReference type="SUPFAM" id="SSF51126">
    <property type="entry name" value="Pectin lyase-like"/>
    <property type="match status" value="1"/>
</dbReference>
<keyword evidence="7 11" id="KW-0456">Lyase</keyword>
<keyword evidence="3 11" id="KW-0964">Secreted</keyword>
<dbReference type="AlphaFoldDB" id="A0A0F7SQC0"/>
<dbReference type="GO" id="GO:0030570">
    <property type="term" value="F:pectate lyase activity"/>
    <property type="evidence" value="ECO:0007669"/>
    <property type="project" value="InterPro"/>
</dbReference>
<keyword evidence="11" id="KW-0624">Polysaccharide degradation</keyword>
<dbReference type="SMART" id="SM00656">
    <property type="entry name" value="Amb_all"/>
    <property type="match status" value="1"/>
</dbReference>
<evidence type="ECO:0000256" key="11">
    <source>
        <dbReference type="RuleBase" id="RU361173"/>
    </source>
</evidence>
<dbReference type="GO" id="GO:0005576">
    <property type="term" value="C:extracellular region"/>
    <property type="evidence" value="ECO:0007669"/>
    <property type="project" value="UniProtKB-SubCell"/>
</dbReference>
<dbReference type="InterPro" id="IPR002022">
    <property type="entry name" value="Pec_lyase"/>
</dbReference>
<comment type="subcellular location">
    <subcellularLocation>
        <location evidence="1 11">Secreted</location>
    </subcellularLocation>
</comment>
<dbReference type="Gene3D" id="2.160.20.10">
    <property type="entry name" value="Single-stranded right-handed beta-helix, Pectin lyase-like"/>
    <property type="match status" value="1"/>
</dbReference>
<evidence type="ECO:0000256" key="4">
    <source>
        <dbReference type="ARBA" id="ARBA00022729"/>
    </source>
</evidence>
<dbReference type="InterPro" id="IPR011050">
    <property type="entry name" value="Pectin_lyase_fold/virulence"/>
</dbReference>
<name>A0A0F7SQC0_PHARH</name>
<keyword evidence="6" id="KW-0325">Glycoprotein</keyword>
<evidence type="ECO:0000313" key="14">
    <source>
        <dbReference type="EMBL" id="CED84412.1"/>
    </source>
</evidence>
<proteinExistence type="inferred from homology"/>
<evidence type="ECO:0000256" key="12">
    <source>
        <dbReference type="SAM" id="SignalP"/>
    </source>
</evidence>
<evidence type="ECO:0000256" key="8">
    <source>
        <dbReference type="ARBA" id="ARBA00036818"/>
    </source>
</evidence>
<feature type="domain" description="Pectate lyase" evidence="13">
    <location>
        <begin position="107"/>
        <end position="321"/>
    </location>
</feature>
<evidence type="ECO:0000256" key="5">
    <source>
        <dbReference type="ARBA" id="ARBA00023157"/>
    </source>
</evidence>
<feature type="chain" id="PRO_5002522155" description="pectin lyase" evidence="12">
    <location>
        <begin position="21"/>
        <end position="396"/>
    </location>
</feature>
<keyword evidence="11" id="KW-0119">Carbohydrate metabolism</keyword>
<dbReference type="PANTHER" id="PTHR31683">
    <property type="entry name" value="PECTATE LYASE 18-RELATED"/>
    <property type="match status" value="1"/>
</dbReference>
<evidence type="ECO:0000256" key="6">
    <source>
        <dbReference type="ARBA" id="ARBA00023180"/>
    </source>
</evidence>
<evidence type="ECO:0000256" key="2">
    <source>
        <dbReference type="ARBA" id="ARBA00010980"/>
    </source>
</evidence>
<evidence type="ECO:0000256" key="1">
    <source>
        <dbReference type="ARBA" id="ARBA00004613"/>
    </source>
</evidence>
<comment type="catalytic activity">
    <reaction evidence="8">
        <text>Eliminative cleavage of (1-&gt;4)-alpha-D-galacturonan methyl ester to give oligosaccharides with 4-deoxy-6-O-methyl-alpha-D-galact-4-enuronosyl groups at their non-reducing ends.</text>
        <dbReference type="EC" id="4.2.2.10"/>
    </reaction>
</comment>